<dbReference type="Proteomes" id="UP001217089">
    <property type="component" value="Unassembled WGS sequence"/>
</dbReference>
<keyword evidence="3" id="KW-1185">Reference proteome</keyword>
<keyword evidence="1" id="KW-1133">Transmembrane helix</keyword>
<evidence type="ECO:0000313" key="3">
    <source>
        <dbReference type="Proteomes" id="UP001217089"/>
    </source>
</evidence>
<name>A0ABQ9ELC2_TEGGR</name>
<protein>
    <submittedName>
        <fullName evidence="2">Uncharacterized protein</fullName>
    </submittedName>
</protein>
<organism evidence="2 3">
    <name type="scientific">Tegillarca granosa</name>
    <name type="common">Malaysian cockle</name>
    <name type="synonym">Anadara granosa</name>
    <dbReference type="NCBI Taxonomy" id="220873"/>
    <lineage>
        <taxon>Eukaryota</taxon>
        <taxon>Metazoa</taxon>
        <taxon>Spiralia</taxon>
        <taxon>Lophotrochozoa</taxon>
        <taxon>Mollusca</taxon>
        <taxon>Bivalvia</taxon>
        <taxon>Autobranchia</taxon>
        <taxon>Pteriomorphia</taxon>
        <taxon>Arcoida</taxon>
        <taxon>Arcoidea</taxon>
        <taxon>Arcidae</taxon>
        <taxon>Tegillarca</taxon>
    </lineage>
</organism>
<reference evidence="2 3" key="1">
    <citation type="submission" date="2022-12" db="EMBL/GenBank/DDBJ databases">
        <title>Chromosome-level genome of Tegillarca granosa.</title>
        <authorList>
            <person name="Kim J."/>
        </authorList>
    </citation>
    <scope>NUCLEOTIDE SEQUENCE [LARGE SCALE GENOMIC DNA]</scope>
    <source>
        <strain evidence="2">Teg-2019</strain>
        <tissue evidence="2">Adductor muscle</tissue>
    </source>
</reference>
<proteinExistence type="predicted"/>
<accession>A0ABQ9ELC2</accession>
<keyword evidence="1" id="KW-0472">Membrane</keyword>
<evidence type="ECO:0000256" key="1">
    <source>
        <dbReference type="SAM" id="Phobius"/>
    </source>
</evidence>
<gene>
    <name evidence="2" type="ORF">KUTeg_016596</name>
</gene>
<dbReference type="EMBL" id="JARBDR010000813">
    <property type="protein sequence ID" value="KAJ8306051.1"/>
    <property type="molecule type" value="Genomic_DNA"/>
</dbReference>
<evidence type="ECO:0000313" key="2">
    <source>
        <dbReference type="EMBL" id="KAJ8306051.1"/>
    </source>
</evidence>
<sequence>MFEKARADAEAPLRAARVFGNIVQAVNEAEEAAKRAKKAAEDSIRLVRHTVYYLTFIIIISLTCKTYCLLSDIYYHYIVDL</sequence>
<comment type="caution">
    <text evidence="2">The sequence shown here is derived from an EMBL/GenBank/DDBJ whole genome shotgun (WGS) entry which is preliminary data.</text>
</comment>
<feature type="transmembrane region" description="Helical" evidence="1">
    <location>
        <begin position="51"/>
        <end position="75"/>
    </location>
</feature>
<keyword evidence="1" id="KW-0812">Transmembrane</keyword>